<gene>
    <name evidence="1" type="ORF">SEV965_LOCUS15865</name>
</gene>
<protein>
    <submittedName>
        <fullName evidence="1">Uncharacterized protein</fullName>
    </submittedName>
</protein>
<accession>A0A814P437</accession>
<dbReference type="AlphaFoldDB" id="A0A814P437"/>
<evidence type="ECO:0000313" key="2">
    <source>
        <dbReference type="Proteomes" id="UP000663889"/>
    </source>
</evidence>
<comment type="caution">
    <text evidence="1">The sequence shown here is derived from an EMBL/GenBank/DDBJ whole genome shotgun (WGS) entry which is preliminary data.</text>
</comment>
<organism evidence="1 2">
    <name type="scientific">Rotaria sordida</name>
    <dbReference type="NCBI Taxonomy" id="392033"/>
    <lineage>
        <taxon>Eukaryota</taxon>
        <taxon>Metazoa</taxon>
        <taxon>Spiralia</taxon>
        <taxon>Gnathifera</taxon>
        <taxon>Rotifera</taxon>
        <taxon>Eurotatoria</taxon>
        <taxon>Bdelloidea</taxon>
        <taxon>Philodinida</taxon>
        <taxon>Philodinidae</taxon>
        <taxon>Rotaria</taxon>
    </lineage>
</organism>
<dbReference type="EMBL" id="CAJNOU010000846">
    <property type="protein sequence ID" value="CAF1100964.1"/>
    <property type="molecule type" value="Genomic_DNA"/>
</dbReference>
<sequence>MKRSLQNLIFCIWHQASCRQRMFAHHVIQVNLQVSSVRPADYRMFQLSDSIIKTSSNLIFCIWHQASCRQRMFAHHVIQELDNIASINPDTGQYQ</sequence>
<reference evidence="1" key="1">
    <citation type="submission" date="2021-02" db="EMBL/GenBank/DDBJ databases">
        <authorList>
            <person name="Nowell W R."/>
        </authorList>
    </citation>
    <scope>NUCLEOTIDE SEQUENCE</scope>
</reference>
<name>A0A814P437_9BILA</name>
<evidence type="ECO:0000313" key="1">
    <source>
        <dbReference type="EMBL" id="CAF1100964.1"/>
    </source>
</evidence>
<proteinExistence type="predicted"/>
<dbReference type="Proteomes" id="UP000663889">
    <property type="component" value="Unassembled WGS sequence"/>
</dbReference>